<dbReference type="InterPro" id="IPR038371">
    <property type="entry name" value="Cu_polyphenol_OxRdtase_sf"/>
</dbReference>
<gene>
    <name evidence="11" type="primary">yfiH</name>
    <name evidence="11" type="ORF">MORIYA_3516</name>
</gene>
<dbReference type="PANTHER" id="PTHR30616:SF2">
    <property type="entry name" value="PURINE NUCLEOSIDE PHOSPHORYLASE LACC1"/>
    <property type="match status" value="1"/>
</dbReference>
<dbReference type="InterPro" id="IPR003730">
    <property type="entry name" value="Cu_polyphenol_OxRdtase"/>
</dbReference>
<comment type="catalytic activity">
    <reaction evidence="8">
        <text>adenosine + phosphate = alpha-D-ribose 1-phosphate + adenine</text>
        <dbReference type="Rhea" id="RHEA:27642"/>
        <dbReference type="ChEBI" id="CHEBI:16335"/>
        <dbReference type="ChEBI" id="CHEBI:16708"/>
        <dbReference type="ChEBI" id="CHEBI:43474"/>
        <dbReference type="ChEBI" id="CHEBI:57720"/>
        <dbReference type="EC" id="2.4.2.1"/>
    </reaction>
    <physiologicalReaction direction="left-to-right" evidence="8">
        <dbReference type="Rhea" id="RHEA:27643"/>
    </physiologicalReaction>
</comment>
<evidence type="ECO:0000256" key="8">
    <source>
        <dbReference type="ARBA" id="ARBA00048968"/>
    </source>
</evidence>
<dbReference type="CDD" id="cd16833">
    <property type="entry name" value="YfiH"/>
    <property type="match status" value="1"/>
</dbReference>
<dbReference type="EMBL" id="LS483250">
    <property type="protein sequence ID" value="SQD79971.1"/>
    <property type="molecule type" value="Genomic_DNA"/>
</dbReference>
<protein>
    <recommendedName>
        <fullName evidence="10">Purine nucleoside phosphorylase</fullName>
    </recommendedName>
</protein>
<dbReference type="GO" id="GO:0017061">
    <property type="term" value="F:S-methyl-5-thioadenosine phosphorylase activity"/>
    <property type="evidence" value="ECO:0007669"/>
    <property type="project" value="UniProtKB-EC"/>
</dbReference>
<comment type="catalytic activity">
    <reaction evidence="7">
        <text>adenosine + H2O + H(+) = inosine + NH4(+)</text>
        <dbReference type="Rhea" id="RHEA:24408"/>
        <dbReference type="ChEBI" id="CHEBI:15377"/>
        <dbReference type="ChEBI" id="CHEBI:15378"/>
        <dbReference type="ChEBI" id="CHEBI:16335"/>
        <dbReference type="ChEBI" id="CHEBI:17596"/>
        <dbReference type="ChEBI" id="CHEBI:28938"/>
        <dbReference type="EC" id="3.5.4.4"/>
    </reaction>
    <physiologicalReaction direction="left-to-right" evidence="7">
        <dbReference type="Rhea" id="RHEA:24409"/>
    </physiologicalReaction>
</comment>
<sequence length="251" mass="27553">MMPRLIQPNWPAPSNVKALSTTREGGVSHVPYAGLNLGLHVQDDSQVVWQNRQLLIIAANLPQQPYWLNQTHSTTVVSLVGQSHHAEQLTAADASVTHMTGQVCLVMTADCLPLLICDKAGSQVAAIHAGWRGLLDGIIENTLAKLTAPPDDLLVWLGPAISQAHFQVGSEVRDAFIAHDPQASCAFIADGDKWLADLYVLARQRLQALTVKAADVYGGDHCTYREIDLFYSYRRDHQTGRQASLIYLEIQ</sequence>
<dbReference type="Pfam" id="PF02578">
    <property type="entry name" value="Cu-oxidase_4"/>
    <property type="match status" value="1"/>
</dbReference>
<comment type="catalytic activity">
    <reaction evidence="1">
        <text>inosine + phosphate = alpha-D-ribose 1-phosphate + hypoxanthine</text>
        <dbReference type="Rhea" id="RHEA:27646"/>
        <dbReference type="ChEBI" id="CHEBI:17368"/>
        <dbReference type="ChEBI" id="CHEBI:17596"/>
        <dbReference type="ChEBI" id="CHEBI:43474"/>
        <dbReference type="ChEBI" id="CHEBI:57720"/>
        <dbReference type="EC" id="2.4.2.1"/>
    </reaction>
    <physiologicalReaction direction="left-to-right" evidence="1">
        <dbReference type="Rhea" id="RHEA:27647"/>
    </physiologicalReaction>
</comment>
<organism evidence="11 12">
    <name type="scientific">Moritella yayanosii</name>
    <dbReference type="NCBI Taxonomy" id="69539"/>
    <lineage>
        <taxon>Bacteria</taxon>
        <taxon>Pseudomonadati</taxon>
        <taxon>Pseudomonadota</taxon>
        <taxon>Gammaproteobacteria</taxon>
        <taxon>Alteromonadales</taxon>
        <taxon>Moritellaceae</taxon>
        <taxon>Moritella</taxon>
    </lineage>
</organism>
<evidence type="ECO:0000256" key="5">
    <source>
        <dbReference type="ARBA" id="ARBA00022801"/>
    </source>
</evidence>
<evidence type="ECO:0000313" key="12">
    <source>
        <dbReference type="Proteomes" id="UP000250163"/>
    </source>
</evidence>
<dbReference type="RefSeq" id="WP_112716973.1">
    <property type="nucleotide sequence ID" value="NZ_LS483250.1"/>
</dbReference>
<dbReference type="GO" id="GO:0005507">
    <property type="term" value="F:copper ion binding"/>
    <property type="evidence" value="ECO:0007669"/>
    <property type="project" value="TreeGrafter"/>
</dbReference>
<dbReference type="Gene3D" id="3.60.140.10">
    <property type="entry name" value="CNF1/YfiH-like putative cysteine hydrolases"/>
    <property type="match status" value="1"/>
</dbReference>
<dbReference type="InterPro" id="IPR011324">
    <property type="entry name" value="Cytotoxic_necrot_fac-like_cat"/>
</dbReference>
<name>A0A330LVC1_9GAMM</name>
<keyword evidence="12" id="KW-1185">Reference proteome</keyword>
<evidence type="ECO:0000256" key="4">
    <source>
        <dbReference type="ARBA" id="ARBA00022723"/>
    </source>
</evidence>
<dbReference type="KEGG" id="mya:MORIYA_3516"/>
<keyword evidence="5" id="KW-0378">Hydrolase</keyword>
<evidence type="ECO:0000256" key="10">
    <source>
        <dbReference type="RuleBase" id="RU361274"/>
    </source>
</evidence>
<comment type="similarity">
    <text evidence="2 10">Belongs to the purine nucleoside phosphorylase YfiH/LACC1 family.</text>
</comment>
<keyword evidence="4" id="KW-0479">Metal-binding</keyword>
<dbReference type="SUPFAM" id="SSF64438">
    <property type="entry name" value="CNF1/YfiH-like putative cysteine hydrolases"/>
    <property type="match status" value="1"/>
</dbReference>
<dbReference type="PANTHER" id="PTHR30616">
    <property type="entry name" value="UNCHARACTERIZED PROTEIN YFIH"/>
    <property type="match status" value="1"/>
</dbReference>
<evidence type="ECO:0000256" key="6">
    <source>
        <dbReference type="ARBA" id="ARBA00022833"/>
    </source>
</evidence>
<dbReference type="GO" id="GO:0016787">
    <property type="term" value="F:hydrolase activity"/>
    <property type="evidence" value="ECO:0007669"/>
    <property type="project" value="UniProtKB-KW"/>
</dbReference>
<evidence type="ECO:0000256" key="3">
    <source>
        <dbReference type="ARBA" id="ARBA00022679"/>
    </source>
</evidence>
<reference evidence="12" key="1">
    <citation type="submission" date="2018-05" db="EMBL/GenBank/DDBJ databases">
        <authorList>
            <person name="Cea G.-C."/>
            <person name="William W."/>
        </authorList>
    </citation>
    <scope>NUCLEOTIDE SEQUENCE [LARGE SCALE GENOMIC DNA]</scope>
    <source>
        <strain evidence="12">DB21MT 5</strain>
    </source>
</reference>
<comment type="catalytic activity">
    <reaction evidence="9">
        <text>S-methyl-5'-thioadenosine + phosphate = 5-(methylsulfanyl)-alpha-D-ribose 1-phosphate + adenine</text>
        <dbReference type="Rhea" id="RHEA:11852"/>
        <dbReference type="ChEBI" id="CHEBI:16708"/>
        <dbReference type="ChEBI" id="CHEBI:17509"/>
        <dbReference type="ChEBI" id="CHEBI:43474"/>
        <dbReference type="ChEBI" id="CHEBI:58533"/>
        <dbReference type="EC" id="2.4.2.28"/>
    </reaction>
    <physiologicalReaction direction="left-to-right" evidence="9">
        <dbReference type="Rhea" id="RHEA:11853"/>
    </physiologicalReaction>
</comment>
<dbReference type="Proteomes" id="UP000250163">
    <property type="component" value="Chromosome MORIYA"/>
</dbReference>
<evidence type="ECO:0000256" key="2">
    <source>
        <dbReference type="ARBA" id="ARBA00007353"/>
    </source>
</evidence>
<keyword evidence="6" id="KW-0862">Zinc</keyword>
<dbReference type="OrthoDB" id="4279at2"/>
<dbReference type="NCBIfam" id="TIGR00726">
    <property type="entry name" value="peptidoglycan editing factor PgeF"/>
    <property type="match status" value="1"/>
</dbReference>
<proteinExistence type="inferred from homology"/>
<evidence type="ECO:0000256" key="7">
    <source>
        <dbReference type="ARBA" id="ARBA00047989"/>
    </source>
</evidence>
<evidence type="ECO:0000256" key="9">
    <source>
        <dbReference type="ARBA" id="ARBA00049893"/>
    </source>
</evidence>
<keyword evidence="3" id="KW-0808">Transferase</keyword>
<evidence type="ECO:0000313" key="11">
    <source>
        <dbReference type="EMBL" id="SQD79971.1"/>
    </source>
</evidence>
<evidence type="ECO:0000256" key="1">
    <source>
        <dbReference type="ARBA" id="ARBA00000553"/>
    </source>
</evidence>
<dbReference type="AlphaFoldDB" id="A0A330LVC1"/>
<accession>A0A330LVC1</accession>